<evidence type="ECO:0000313" key="3">
    <source>
        <dbReference type="Proteomes" id="UP000285405"/>
    </source>
</evidence>
<proteinExistence type="predicted"/>
<feature type="transmembrane region" description="Helical" evidence="1">
    <location>
        <begin position="86"/>
        <end position="110"/>
    </location>
</feature>
<keyword evidence="1" id="KW-0812">Transmembrane</keyword>
<organism evidence="2 3">
    <name type="scientific">Golovinomyces cichoracearum</name>
    <dbReference type="NCBI Taxonomy" id="62708"/>
    <lineage>
        <taxon>Eukaryota</taxon>
        <taxon>Fungi</taxon>
        <taxon>Dikarya</taxon>
        <taxon>Ascomycota</taxon>
        <taxon>Pezizomycotina</taxon>
        <taxon>Leotiomycetes</taxon>
        <taxon>Erysiphales</taxon>
        <taxon>Erysiphaceae</taxon>
        <taxon>Golovinomyces</taxon>
    </lineage>
</organism>
<protein>
    <submittedName>
        <fullName evidence="2">Uncharacterized protein</fullName>
    </submittedName>
</protein>
<dbReference type="AlphaFoldDB" id="A0A420HPE2"/>
<sequence length="161" mass="17868">MVPIKKLGKGIASHDPLKITSLSLIPVAAAPSSLNHDLATLLFLRLRHYYTQDPILHRCLHRVLINLCREPERARELPDVALHHPVLVAGIAIFAALRLNAVLIAGRAYVRTRTCAVANRTLARPGSVRVTAFAAPLDRKRRCIGKLDLHIFLVDAWQLAM</sequence>
<dbReference type="EMBL" id="MCBR01017636">
    <property type="protein sequence ID" value="RKF59296.1"/>
    <property type="molecule type" value="Genomic_DNA"/>
</dbReference>
<keyword evidence="1" id="KW-1133">Transmembrane helix</keyword>
<accession>A0A420HPE2</accession>
<dbReference type="Proteomes" id="UP000285405">
    <property type="component" value="Unassembled WGS sequence"/>
</dbReference>
<evidence type="ECO:0000313" key="2">
    <source>
        <dbReference type="EMBL" id="RKF59296.1"/>
    </source>
</evidence>
<evidence type="ECO:0000256" key="1">
    <source>
        <dbReference type="SAM" id="Phobius"/>
    </source>
</evidence>
<name>A0A420HPE2_9PEZI</name>
<keyword evidence="1" id="KW-0472">Membrane</keyword>
<reference evidence="2 3" key="1">
    <citation type="journal article" date="2018" name="BMC Genomics">
        <title>Comparative genome analyses reveal sequence features reflecting distinct modes of host-adaptation between dicot and monocot powdery mildew.</title>
        <authorList>
            <person name="Wu Y."/>
            <person name="Ma X."/>
            <person name="Pan Z."/>
            <person name="Kale S.D."/>
            <person name="Song Y."/>
            <person name="King H."/>
            <person name="Zhang Q."/>
            <person name="Presley C."/>
            <person name="Deng X."/>
            <person name="Wei C.I."/>
            <person name="Xiao S."/>
        </authorList>
    </citation>
    <scope>NUCLEOTIDE SEQUENCE [LARGE SCALE GENOMIC DNA]</scope>
    <source>
        <strain evidence="2">UCSC1</strain>
    </source>
</reference>
<comment type="caution">
    <text evidence="2">The sequence shown here is derived from an EMBL/GenBank/DDBJ whole genome shotgun (WGS) entry which is preliminary data.</text>
</comment>
<gene>
    <name evidence="2" type="ORF">GcC1_176030</name>
</gene>